<feature type="coiled-coil region" evidence="1">
    <location>
        <begin position="33"/>
        <end position="81"/>
    </location>
</feature>
<keyword evidence="3" id="KW-1185">Reference proteome</keyword>
<evidence type="ECO:0000313" key="2">
    <source>
        <dbReference type="EMBL" id="MFB2937883.1"/>
    </source>
</evidence>
<keyword evidence="1" id="KW-0175">Coiled coil</keyword>
<protein>
    <submittedName>
        <fullName evidence="2">Uncharacterized protein</fullName>
    </submittedName>
</protein>
<proteinExistence type="predicted"/>
<name>A0ABV4YH94_9CYAN</name>
<reference evidence="2 3" key="1">
    <citation type="submission" date="2024-09" db="EMBL/GenBank/DDBJ databases">
        <title>Floridaenema gen nov. (Aerosakkonemataceae, Aerosakkonematales ord. nov., Cyanobacteria) from benthic tropical and subtropical fresh waters, with the description of four new species.</title>
        <authorList>
            <person name="Moretto J.A."/>
            <person name="Berthold D.E."/>
            <person name="Lefler F.W."/>
            <person name="Huang I.-S."/>
            <person name="Laughinghouse H. IV."/>
        </authorList>
    </citation>
    <scope>NUCLEOTIDE SEQUENCE [LARGE SCALE GENOMIC DNA]</scope>
    <source>
        <strain evidence="2 3">BLCC-F154</strain>
    </source>
</reference>
<evidence type="ECO:0000313" key="3">
    <source>
        <dbReference type="Proteomes" id="UP001576776"/>
    </source>
</evidence>
<evidence type="ECO:0000256" key="1">
    <source>
        <dbReference type="SAM" id="Coils"/>
    </source>
</evidence>
<accession>A0ABV4YH94</accession>
<organism evidence="2 3">
    <name type="scientific">Floridaenema fluviatile BLCC-F154</name>
    <dbReference type="NCBI Taxonomy" id="3153640"/>
    <lineage>
        <taxon>Bacteria</taxon>
        <taxon>Bacillati</taxon>
        <taxon>Cyanobacteriota</taxon>
        <taxon>Cyanophyceae</taxon>
        <taxon>Oscillatoriophycideae</taxon>
        <taxon>Aerosakkonematales</taxon>
        <taxon>Aerosakkonemataceae</taxon>
        <taxon>Floridanema</taxon>
        <taxon>Floridanema fluviatile</taxon>
    </lineage>
</organism>
<sequence length="184" mass="22137">MSIHQMLLDYALKIFDCVENLFDEIGEFSRSLIIQVEEELELIEEIKQTLNNEIKERENYLNELQEEIRFCNNEILSLNRDLVTCEKRVTNFAKKGILDSQDLKPNCMNLQDFDQDRETRQVLRNYWTEPELMNQRRIHAQAIRNQAKKIRHQSAEIRRNIQYFKKSCFFSHNDKSSLTQFEQS</sequence>
<comment type="caution">
    <text evidence="2">The sequence shown here is derived from an EMBL/GenBank/DDBJ whole genome shotgun (WGS) entry which is preliminary data.</text>
</comment>
<dbReference type="EMBL" id="JBHFNS010000079">
    <property type="protein sequence ID" value="MFB2937883.1"/>
    <property type="molecule type" value="Genomic_DNA"/>
</dbReference>
<dbReference type="RefSeq" id="WP_413259369.1">
    <property type="nucleotide sequence ID" value="NZ_JBHFNS010000079.1"/>
</dbReference>
<dbReference type="Proteomes" id="UP001576776">
    <property type="component" value="Unassembled WGS sequence"/>
</dbReference>
<gene>
    <name evidence="2" type="ORF">ACE1B6_21755</name>
</gene>